<evidence type="ECO:0000256" key="5">
    <source>
        <dbReference type="SAM" id="MobiDB-lite"/>
    </source>
</evidence>
<feature type="transmembrane region" description="Helical" evidence="6">
    <location>
        <begin position="141"/>
        <end position="166"/>
    </location>
</feature>
<keyword evidence="3 6" id="KW-1133">Transmembrane helix</keyword>
<name>A0AAN7HG57_9PEZI</name>
<feature type="transmembrane region" description="Helical" evidence="6">
    <location>
        <begin position="116"/>
        <end position="135"/>
    </location>
</feature>
<dbReference type="PRINTS" id="PR00081">
    <property type="entry name" value="GDHRDH"/>
</dbReference>
<evidence type="ECO:0000256" key="3">
    <source>
        <dbReference type="ARBA" id="ARBA00022989"/>
    </source>
</evidence>
<dbReference type="InterPro" id="IPR036291">
    <property type="entry name" value="NAD(P)-bd_dom_sf"/>
</dbReference>
<evidence type="ECO:0000313" key="8">
    <source>
        <dbReference type="EMBL" id="KAK4244127.1"/>
    </source>
</evidence>
<feature type="region of interest" description="Disordered" evidence="5">
    <location>
        <begin position="1"/>
        <end position="42"/>
    </location>
</feature>
<dbReference type="GO" id="GO:0022857">
    <property type="term" value="F:transmembrane transporter activity"/>
    <property type="evidence" value="ECO:0007669"/>
    <property type="project" value="InterPro"/>
</dbReference>
<dbReference type="PANTHER" id="PTHR23501">
    <property type="entry name" value="MAJOR FACILITATOR SUPERFAMILY"/>
    <property type="match status" value="1"/>
</dbReference>
<dbReference type="Gene3D" id="1.20.1250.20">
    <property type="entry name" value="MFS general substrate transporter like domains"/>
    <property type="match status" value="1"/>
</dbReference>
<protein>
    <submittedName>
        <fullName evidence="8">Major facilitator superfamily transporter aflatoxin efflux</fullName>
    </submittedName>
</protein>
<feature type="transmembrane region" description="Helical" evidence="6">
    <location>
        <begin position="333"/>
        <end position="353"/>
    </location>
</feature>
<dbReference type="GO" id="GO:0005886">
    <property type="term" value="C:plasma membrane"/>
    <property type="evidence" value="ECO:0007669"/>
    <property type="project" value="TreeGrafter"/>
</dbReference>
<dbReference type="SUPFAM" id="SSF51735">
    <property type="entry name" value="NAD(P)-binding Rossmann-fold domains"/>
    <property type="match status" value="1"/>
</dbReference>
<comment type="caution">
    <text evidence="8">The sequence shown here is derived from an EMBL/GenBank/DDBJ whole genome shotgun (WGS) entry which is preliminary data.</text>
</comment>
<dbReference type="InterPro" id="IPR036259">
    <property type="entry name" value="MFS_trans_sf"/>
</dbReference>
<feature type="transmembrane region" description="Helical" evidence="6">
    <location>
        <begin position="173"/>
        <end position="193"/>
    </location>
</feature>
<evidence type="ECO:0000256" key="6">
    <source>
        <dbReference type="SAM" id="Phobius"/>
    </source>
</evidence>
<dbReference type="Proteomes" id="UP001303647">
    <property type="component" value="Unassembled WGS sequence"/>
</dbReference>
<feature type="transmembrane region" description="Helical" evidence="6">
    <location>
        <begin position="359"/>
        <end position="381"/>
    </location>
</feature>
<evidence type="ECO:0000313" key="9">
    <source>
        <dbReference type="Proteomes" id="UP001303647"/>
    </source>
</evidence>
<dbReference type="CDD" id="cd05233">
    <property type="entry name" value="SDR_c"/>
    <property type="match status" value="1"/>
</dbReference>
<dbReference type="PROSITE" id="PS50850">
    <property type="entry name" value="MFS"/>
    <property type="match status" value="1"/>
</dbReference>
<feature type="transmembrane region" description="Helical" evidence="6">
    <location>
        <begin position="48"/>
        <end position="74"/>
    </location>
</feature>
<dbReference type="InterPro" id="IPR020846">
    <property type="entry name" value="MFS_dom"/>
</dbReference>
<organism evidence="8 9">
    <name type="scientific">Corynascus novoguineensis</name>
    <dbReference type="NCBI Taxonomy" id="1126955"/>
    <lineage>
        <taxon>Eukaryota</taxon>
        <taxon>Fungi</taxon>
        <taxon>Dikarya</taxon>
        <taxon>Ascomycota</taxon>
        <taxon>Pezizomycotina</taxon>
        <taxon>Sordariomycetes</taxon>
        <taxon>Sordariomycetidae</taxon>
        <taxon>Sordariales</taxon>
        <taxon>Chaetomiaceae</taxon>
        <taxon>Corynascus</taxon>
    </lineage>
</organism>
<dbReference type="EMBL" id="MU857756">
    <property type="protein sequence ID" value="KAK4244127.1"/>
    <property type="molecule type" value="Genomic_DNA"/>
</dbReference>
<reference evidence="8" key="1">
    <citation type="journal article" date="2023" name="Mol. Phylogenet. Evol.">
        <title>Genome-scale phylogeny and comparative genomics of the fungal order Sordariales.</title>
        <authorList>
            <person name="Hensen N."/>
            <person name="Bonometti L."/>
            <person name="Westerberg I."/>
            <person name="Brannstrom I.O."/>
            <person name="Guillou S."/>
            <person name="Cros-Aarteil S."/>
            <person name="Calhoun S."/>
            <person name="Haridas S."/>
            <person name="Kuo A."/>
            <person name="Mondo S."/>
            <person name="Pangilinan J."/>
            <person name="Riley R."/>
            <person name="LaButti K."/>
            <person name="Andreopoulos B."/>
            <person name="Lipzen A."/>
            <person name="Chen C."/>
            <person name="Yan M."/>
            <person name="Daum C."/>
            <person name="Ng V."/>
            <person name="Clum A."/>
            <person name="Steindorff A."/>
            <person name="Ohm R.A."/>
            <person name="Martin F."/>
            <person name="Silar P."/>
            <person name="Natvig D.O."/>
            <person name="Lalanne C."/>
            <person name="Gautier V."/>
            <person name="Ament-Velasquez S.L."/>
            <person name="Kruys A."/>
            <person name="Hutchinson M.I."/>
            <person name="Powell A.J."/>
            <person name="Barry K."/>
            <person name="Miller A.N."/>
            <person name="Grigoriev I.V."/>
            <person name="Debuchy R."/>
            <person name="Gladieux P."/>
            <person name="Hiltunen Thoren M."/>
            <person name="Johannesson H."/>
        </authorList>
    </citation>
    <scope>NUCLEOTIDE SEQUENCE</scope>
    <source>
        <strain evidence="8">CBS 359.72</strain>
    </source>
</reference>
<proteinExistence type="predicted"/>
<evidence type="ECO:0000259" key="7">
    <source>
        <dbReference type="PROSITE" id="PS50850"/>
    </source>
</evidence>
<dbReference type="Pfam" id="PF07690">
    <property type="entry name" value="MFS_1"/>
    <property type="match status" value="1"/>
</dbReference>
<feature type="transmembrane region" description="Helical" evidence="6">
    <location>
        <begin position="296"/>
        <end position="321"/>
    </location>
</feature>
<sequence length="793" mass="84411">MVDPPRPADSAGEAAPLSTGTGTQSQDMASKSSSQPTNPQPNQSVRSLVALLTSILLAIFIVGLDRTIIATAMPRITDDFNSFSDIGWYRGSYLLTSCALQLLYGKSYTIFSIKWVLLANVLFFEAASALCGAAPNSATIIIGRAFMGIGAAGITAGVLICIAYTVPLSKRSLVQALFGALMGVAAIAGPLIGDALTSNVTWRWCFYINLPVGAPLREKLKQLDVLGTTLLVPGVICLLLALQWGGQTYAWNNGRIIALLTIAGVLLIGFVVSQIVRPATATVPTCILKQRSVAAAFWITFMFNCGSYIISSTLYFLPIWFQAIQGVSASKSGVQILPVMISTIIGTIGGGFINLAIGYYTPLAIAGACVMSVGSGLLTTLQLDSGIGNWFGYQVPNFAAQTVLPQDDVPTGLALMMFRSLIGASVYVPISQNVLGNILVQKLSWIPGFDPSLVTSGGVTSLIRSLPDTLRETPRVEYNGALRKVFLIGVVPNCLSVIGTEKNGEISVEDDESAEEENTGKTELQTYDRIAKHHGFNGQGKTILITGGATGVRFSIAKAFAGADVARIAIISRSCGQQETARAALEGAYPSTEIITYEASVTEGFRTGQIFHELGTVDVLVLSAAVAHRRAPGIEISEQDVRDAFEINVIATFNLTKTYLAMPQPVGSVKTLINISSAATQVCGMRVGYGPSKAAAAQMMQHFAAEEKSEKVRIFSLHSGALYTPGTARVFSKDAIAWEDINLPAHFALWLAGPESSSLHGRYVCAQWDVDELIALNDKLAQDVFILKIGLVL</sequence>
<dbReference type="SUPFAM" id="SSF103473">
    <property type="entry name" value="MFS general substrate transporter"/>
    <property type="match status" value="1"/>
</dbReference>
<feature type="domain" description="Major facilitator superfamily (MFS) profile" evidence="7">
    <location>
        <begin position="51"/>
        <end position="508"/>
    </location>
</feature>
<feature type="compositionally biased region" description="Polar residues" evidence="5">
    <location>
        <begin position="18"/>
        <end position="42"/>
    </location>
</feature>
<comment type="subcellular location">
    <subcellularLocation>
        <location evidence="1">Membrane</location>
        <topology evidence="1">Multi-pass membrane protein</topology>
    </subcellularLocation>
</comment>
<evidence type="ECO:0000256" key="4">
    <source>
        <dbReference type="ARBA" id="ARBA00023136"/>
    </source>
</evidence>
<evidence type="ECO:0000256" key="2">
    <source>
        <dbReference type="ARBA" id="ARBA00022692"/>
    </source>
</evidence>
<feature type="transmembrane region" description="Helical" evidence="6">
    <location>
        <begin position="225"/>
        <end position="244"/>
    </location>
</feature>
<dbReference type="CDD" id="cd17502">
    <property type="entry name" value="MFS_Azr1_MDR_like"/>
    <property type="match status" value="1"/>
</dbReference>
<feature type="transmembrane region" description="Helical" evidence="6">
    <location>
        <begin position="256"/>
        <end position="276"/>
    </location>
</feature>
<dbReference type="PANTHER" id="PTHR23501:SF153">
    <property type="entry name" value="AFLATOXIN EFFLUX PUMP, PUTATIVE-RELATED"/>
    <property type="match status" value="1"/>
</dbReference>
<dbReference type="InterPro" id="IPR002347">
    <property type="entry name" value="SDR_fam"/>
</dbReference>
<dbReference type="InterPro" id="IPR011701">
    <property type="entry name" value="MFS"/>
</dbReference>
<dbReference type="AlphaFoldDB" id="A0AAN7HG57"/>
<keyword evidence="4 6" id="KW-0472">Membrane</keyword>
<accession>A0AAN7HG57</accession>
<reference evidence="8" key="2">
    <citation type="submission" date="2023-05" db="EMBL/GenBank/DDBJ databases">
        <authorList>
            <consortium name="Lawrence Berkeley National Laboratory"/>
            <person name="Steindorff A."/>
            <person name="Hensen N."/>
            <person name="Bonometti L."/>
            <person name="Westerberg I."/>
            <person name="Brannstrom I.O."/>
            <person name="Guillou S."/>
            <person name="Cros-Aarteil S."/>
            <person name="Calhoun S."/>
            <person name="Haridas S."/>
            <person name="Kuo A."/>
            <person name="Mondo S."/>
            <person name="Pangilinan J."/>
            <person name="Riley R."/>
            <person name="Labutti K."/>
            <person name="Andreopoulos B."/>
            <person name="Lipzen A."/>
            <person name="Chen C."/>
            <person name="Yanf M."/>
            <person name="Daum C."/>
            <person name="Ng V."/>
            <person name="Clum A."/>
            <person name="Ohm R."/>
            <person name="Martin F."/>
            <person name="Silar P."/>
            <person name="Natvig D."/>
            <person name="Lalanne C."/>
            <person name="Gautier V."/>
            <person name="Ament-Velasquez S.L."/>
            <person name="Kruys A."/>
            <person name="Hutchinson M.I."/>
            <person name="Powell A.J."/>
            <person name="Barry K."/>
            <person name="Miller A.N."/>
            <person name="Grigoriev I.V."/>
            <person name="Debuchy R."/>
            <person name="Gladieux P."/>
            <person name="Thoren M.H."/>
            <person name="Johannesson H."/>
        </authorList>
    </citation>
    <scope>NUCLEOTIDE SEQUENCE</scope>
    <source>
        <strain evidence="8">CBS 359.72</strain>
    </source>
</reference>
<keyword evidence="2 6" id="KW-0812">Transmembrane</keyword>
<keyword evidence="9" id="KW-1185">Reference proteome</keyword>
<gene>
    <name evidence="8" type="ORF">C7999DRAFT_44169</name>
</gene>
<evidence type="ECO:0000256" key="1">
    <source>
        <dbReference type="ARBA" id="ARBA00004141"/>
    </source>
</evidence>
<dbReference type="Gene3D" id="3.40.50.720">
    <property type="entry name" value="NAD(P)-binding Rossmann-like Domain"/>
    <property type="match status" value="1"/>
</dbReference>
<dbReference type="Pfam" id="PF00106">
    <property type="entry name" value="adh_short"/>
    <property type="match status" value="1"/>
</dbReference>